<dbReference type="Proteomes" id="UP000823865">
    <property type="component" value="Unassembled WGS sequence"/>
</dbReference>
<accession>A0A9E2P4B5</accession>
<reference evidence="1" key="1">
    <citation type="journal article" date="2021" name="PeerJ">
        <title>Extensive microbial diversity within the chicken gut microbiome revealed by metagenomics and culture.</title>
        <authorList>
            <person name="Gilroy R."/>
            <person name="Ravi A."/>
            <person name="Getino M."/>
            <person name="Pursley I."/>
            <person name="Horton D.L."/>
            <person name="Alikhan N.F."/>
            <person name="Baker D."/>
            <person name="Gharbi K."/>
            <person name="Hall N."/>
            <person name="Watson M."/>
            <person name="Adriaenssens E.M."/>
            <person name="Foster-Nyarko E."/>
            <person name="Jarju S."/>
            <person name="Secka A."/>
            <person name="Antonio M."/>
            <person name="Oren A."/>
            <person name="Chaudhuri R.R."/>
            <person name="La Ragione R."/>
            <person name="Hildebrand F."/>
            <person name="Pallen M.J."/>
        </authorList>
    </citation>
    <scope>NUCLEOTIDE SEQUENCE</scope>
    <source>
        <strain evidence="1">G3-2149</strain>
    </source>
</reference>
<dbReference type="EMBL" id="JAHLFU010000222">
    <property type="protein sequence ID" value="MBU3854300.1"/>
    <property type="molecule type" value="Genomic_DNA"/>
</dbReference>
<evidence type="ECO:0000313" key="1">
    <source>
        <dbReference type="EMBL" id="MBU3854300.1"/>
    </source>
</evidence>
<name>A0A9E2P4B5_9BACT</name>
<protein>
    <submittedName>
        <fullName evidence="1">Uncharacterized protein</fullName>
    </submittedName>
</protein>
<gene>
    <name evidence="1" type="ORF">H9789_10905</name>
</gene>
<comment type="caution">
    <text evidence="1">The sequence shown here is derived from an EMBL/GenBank/DDBJ whole genome shotgun (WGS) entry which is preliminary data.</text>
</comment>
<proteinExistence type="predicted"/>
<reference evidence="1" key="2">
    <citation type="submission" date="2021-04" db="EMBL/GenBank/DDBJ databases">
        <authorList>
            <person name="Gilroy R."/>
        </authorList>
    </citation>
    <scope>NUCLEOTIDE SEQUENCE</scope>
    <source>
        <strain evidence="1">G3-2149</strain>
    </source>
</reference>
<organism evidence="1 2">
    <name type="scientific">Candidatus Paraprevotella stercoravium</name>
    <dbReference type="NCBI Taxonomy" id="2838725"/>
    <lineage>
        <taxon>Bacteria</taxon>
        <taxon>Pseudomonadati</taxon>
        <taxon>Bacteroidota</taxon>
        <taxon>Bacteroidia</taxon>
        <taxon>Bacteroidales</taxon>
        <taxon>Prevotellaceae</taxon>
        <taxon>Paraprevotella</taxon>
    </lineage>
</organism>
<sequence length="100" mass="11278">MSELKIIRTASIVDANTETENAVYSIRYQSEEHDGIKSLQAVHVEIAEKQEDGMTMNIGNMDYISEQISMSGFPFSEKTTTYMSEFSEIVEGVKDMINRG</sequence>
<evidence type="ECO:0000313" key="2">
    <source>
        <dbReference type="Proteomes" id="UP000823865"/>
    </source>
</evidence>
<dbReference type="AlphaFoldDB" id="A0A9E2P4B5"/>